<evidence type="ECO:0000256" key="1">
    <source>
        <dbReference type="SAM" id="MobiDB-lite"/>
    </source>
</evidence>
<protein>
    <submittedName>
        <fullName evidence="2">Uncharacterized protein</fullName>
    </submittedName>
</protein>
<evidence type="ECO:0000313" key="3">
    <source>
        <dbReference type="Proteomes" id="UP000217790"/>
    </source>
</evidence>
<gene>
    <name evidence="2" type="ORF">ARMGADRAFT_1028163</name>
</gene>
<feature type="compositionally biased region" description="Polar residues" evidence="1">
    <location>
        <begin position="70"/>
        <end position="81"/>
    </location>
</feature>
<sequence>MLVTREVTSVGSSFLEGSTRAGVHNSRMRRTAKWKRVLGWTRLGLKSGKHGEVNDASGMVAVGRKKERSCSTSSQPSSLRTPYSMEGVPPPKDVDSVVVFSSRDVVYTSSRWRSIFLEVAESVDDHIGIDALIEARGALLSLLPPPLRVRTMRKTPKFTAEAWQSARWVASRDIQGAGRVKLFNHPYPESLKTTKRHPNWDLIDLLSFDYMDRRPASKNETWEPNLVESRAALSGFEYMDRHPASENVTWEGNLAEPLPRSKDRRPASKPTFSETQTLRSQFHARKVHFQRLLYVRAKIITKLGIRAIMDGLKNSKTSTLRSQRHTRGMNFNVGLDEEFAKFRHCGASWAKEFGET</sequence>
<accession>A0A2H3DL07</accession>
<reference evidence="3" key="1">
    <citation type="journal article" date="2017" name="Nat. Ecol. Evol.">
        <title>Genome expansion and lineage-specific genetic innovations in the forest pathogenic fungi Armillaria.</title>
        <authorList>
            <person name="Sipos G."/>
            <person name="Prasanna A.N."/>
            <person name="Walter M.C."/>
            <person name="O'Connor E."/>
            <person name="Balint B."/>
            <person name="Krizsan K."/>
            <person name="Kiss B."/>
            <person name="Hess J."/>
            <person name="Varga T."/>
            <person name="Slot J."/>
            <person name="Riley R."/>
            <person name="Boka B."/>
            <person name="Rigling D."/>
            <person name="Barry K."/>
            <person name="Lee J."/>
            <person name="Mihaltcheva S."/>
            <person name="LaButti K."/>
            <person name="Lipzen A."/>
            <person name="Waldron R."/>
            <person name="Moloney N.M."/>
            <person name="Sperisen C."/>
            <person name="Kredics L."/>
            <person name="Vagvoelgyi C."/>
            <person name="Patrignani A."/>
            <person name="Fitzpatrick D."/>
            <person name="Nagy I."/>
            <person name="Doyle S."/>
            <person name="Anderson J.B."/>
            <person name="Grigoriev I.V."/>
            <person name="Gueldener U."/>
            <person name="Muensterkoetter M."/>
            <person name="Nagy L.G."/>
        </authorList>
    </citation>
    <scope>NUCLEOTIDE SEQUENCE [LARGE SCALE GENOMIC DNA]</scope>
    <source>
        <strain evidence="3">Ar21-2</strain>
    </source>
</reference>
<feature type="region of interest" description="Disordered" evidence="1">
    <location>
        <begin position="64"/>
        <end position="87"/>
    </location>
</feature>
<evidence type="ECO:0000313" key="2">
    <source>
        <dbReference type="EMBL" id="PBK95909.1"/>
    </source>
</evidence>
<proteinExistence type="predicted"/>
<dbReference type="AlphaFoldDB" id="A0A2H3DL07"/>
<keyword evidence="3" id="KW-1185">Reference proteome</keyword>
<dbReference type="EMBL" id="KZ293651">
    <property type="protein sequence ID" value="PBK95909.1"/>
    <property type="molecule type" value="Genomic_DNA"/>
</dbReference>
<organism evidence="2 3">
    <name type="scientific">Armillaria gallica</name>
    <name type="common">Bulbous honey fungus</name>
    <name type="synonym">Armillaria bulbosa</name>
    <dbReference type="NCBI Taxonomy" id="47427"/>
    <lineage>
        <taxon>Eukaryota</taxon>
        <taxon>Fungi</taxon>
        <taxon>Dikarya</taxon>
        <taxon>Basidiomycota</taxon>
        <taxon>Agaricomycotina</taxon>
        <taxon>Agaricomycetes</taxon>
        <taxon>Agaricomycetidae</taxon>
        <taxon>Agaricales</taxon>
        <taxon>Marasmiineae</taxon>
        <taxon>Physalacriaceae</taxon>
        <taxon>Armillaria</taxon>
    </lineage>
</organism>
<feature type="region of interest" description="Disordered" evidence="1">
    <location>
        <begin position="252"/>
        <end position="276"/>
    </location>
</feature>
<dbReference type="OrthoDB" id="3130048at2759"/>
<dbReference type="InParanoid" id="A0A2H3DL07"/>
<name>A0A2H3DL07_ARMGA</name>
<dbReference type="Proteomes" id="UP000217790">
    <property type="component" value="Unassembled WGS sequence"/>
</dbReference>